<dbReference type="eggNOG" id="COG1196">
    <property type="taxonomic scope" value="Bacteria"/>
</dbReference>
<feature type="domain" description="KfrA N-terminal DNA-binding" evidence="2">
    <location>
        <begin position="8"/>
        <end position="117"/>
    </location>
</feature>
<reference evidence="3 4" key="1">
    <citation type="journal article" date="2007" name="PLoS Genet.">
        <title>A tale of two oxidation states: bacterial colonization of arsenic-rich environments.</title>
        <authorList>
            <person name="Muller D."/>
            <person name="Medigue C."/>
            <person name="Koechler S."/>
            <person name="Barbe V."/>
            <person name="Barakat M."/>
            <person name="Talla E."/>
            <person name="Bonnefoy V."/>
            <person name="Krin E."/>
            <person name="Arsene-Ploetze F."/>
            <person name="Carapito C."/>
            <person name="Chandler M."/>
            <person name="Cournoyer B."/>
            <person name="Cruveiller S."/>
            <person name="Dossat C."/>
            <person name="Duval S."/>
            <person name="Heymann M."/>
            <person name="Leize E."/>
            <person name="Lieutaud A."/>
            <person name="Lievremont D."/>
            <person name="Makita Y."/>
            <person name="Mangenot S."/>
            <person name="Nitschke W."/>
            <person name="Ortet P."/>
            <person name="Perdrial N."/>
            <person name="Schoepp B."/>
            <person name="Siguier N."/>
            <person name="Simeonova D.D."/>
            <person name="Rouy Z."/>
            <person name="Segurens B."/>
            <person name="Turlin E."/>
            <person name="Vallenet D."/>
            <person name="Van Dorsselaer A."/>
            <person name="Weiss S."/>
            <person name="Weissenbach J."/>
            <person name="Lett M.C."/>
            <person name="Danchin A."/>
            <person name="Bertin P.N."/>
        </authorList>
    </citation>
    <scope>NUCLEOTIDE SEQUENCE [LARGE SCALE GENOMIC DNA]</scope>
    <source>
        <strain evidence="4">ULPAs1</strain>
    </source>
</reference>
<keyword evidence="4" id="KW-1185">Reference proteome</keyword>
<dbReference type="InterPro" id="IPR021104">
    <property type="entry name" value="KfrA_DNA-bd_N"/>
</dbReference>
<dbReference type="AlphaFoldDB" id="A4G5H9"/>
<gene>
    <name evidence="3" type="ordered locus">HEAR1605</name>
</gene>
<dbReference type="Gene3D" id="1.20.5.340">
    <property type="match status" value="1"/>
</dbReference>
<proteinExistence type="predicted"/>
<dbReference type="EMBL" id="CU207211">
    <property type="protein sequence ID" value="CAL61766.1"/>
    <property type="molecule type" value="Genomic_DNA"/>
</dbReference>
<feature type="compositionally biased region" description="Basic and acidic residues" evidence="1">
    <location>
        <begin position="158"/>
        <end position="202"/>
    </location>
</feature>
<organism evidence="3 4">
    <name type="scientific">Herminiimonas arsenicoxydans</name>
    <dbReference type="NCBI Taxonomy" id="204773"/>
    <lineage>
        <taxon>Bacteria</taxon>
        <taxon>Pseudomonadati</taxon>
        <taxon>Pseudomonadota</taxon>
        <taxon>Betaproteobacteria</taxon>
        <taxon>Burkholderiales</taxon>
        <taxon>Oxalobacteraceae</taxon>
        <taxon>Herminiimonas</taxon>
    </lineage>
</organism>
<evidence type="ECO:0000313" key="4">
    <source>
        <dbReference type="Proteomes" id="UP000006697"/>
    </source>
</evidence>
<dbReference type="KEGG" id="har:HEAR1605"/>
<evidence type="ECO:0000259" key="2">
    <source>
        <dbReference type="Pfam" id="PF11740"/>
    </source>
</evidence>
<accession>A4G5H9</accession>
<dbReference type="STRING" id="204773.HEAR1605"/>
<feature type="region of interest" description="Disordered" evidence="1">
    <location>
        <begin position="158"/>
        <end position="208"/>
    </location>
</feature>
<sequence length="349" mass="39313">MARAGLLKSDVKKARDALIVQKTNPSVDAVRVALGNTGSKTTIHKYLKELEEEDGGVDGRRISVSEAIQDLAERMAAQLHAEADVQIEEMAAKAAEQSRAHQNAMATLQAGCDALSNDLQRKETALQNEQQALASAQAALQRETIARAGFEEQASGLKERLAENESHRQSLEQKHEHTRQALEHYRESVKEQREQDQRRHEQQVQQLQAEMRQLQQTVVIKQDETTRLNQEGARLVAELSHAQKTLYDNQGAIRQLEQKLETLQAIEQRYKLLEAQVDAKDVTLDDIKVRLADETRQRTALALDAQKLQVEVAETRAKLDAQQVIEADLRTMLASKKTQLELQQSLDIE</sequence>
<dbReference type="OrthoDB" id="7015148at2"/>
<dbReference type="Pfam" id="PF11740">
    <property type="entry name" value="KfrA_N"/>
    <property type="match status" value="1"/>
</dbReference>
<protein>
    <submittedName>
        <fullName evidence="3">Cointegrate resolution protein T</fullName>
    </submittedName>
</protein>
<evidence type="ECO:0000313" key="3">
    <source>
        <dbReference type="EMBL" id="CAL61766.1"/>
    </source>
</evidence>
<name>A4G5H9_HERAR</name>
<evidence type="ECO:0000256" key="1">
    <source>
        <dbReference type="SAM" id="MobiDB-lite"/>
    </source>
</evidence>
<dbReference type="Proteomes" id="UP000006697">
    <property type="component" value="Chromosome"/>
</dbReference>
<dbReference type="HOGENOM" id="CLU_059382_0_0_4"/>